<keyword evidence="2" id="KW-1185">Reference proteome</keyword>
<dbReference type="EMBL" id="CAUYUJ010016350">
    <property type="protein sequence ID" value="CAK0864294.1"/>
    <property type="molecule type" value="Genomic_DNA"/>
</dbReference>
<reference evidence="1" key="1">
    <citation type="submission" date="2023-10" db="EMBL/GenBank/DDBJ databases">
        <authorList>
            <person name="Chen Y."/>
            <person name="Shah S."/>
            <person name="Dougan E. K."/>
            <person name="Thang M."/>
            <person name="Chan C."/>
        </authorList>
    </citation>
    <scope>NUCLEOTIDE SEQUENCE [LARGE SCALE GENOMIC DNA]</scope>
</reference>
<evidence type="ECO:0000313" key="2">
    <source>
        <dbReference type="Proteomes" id="UP001189429"/>
    </source>
</evidence>
<feature type="non-terminal residue" evidence="1">
    <location>
        <position position="1"/>
    </location>
</feature>
<organism evidence="1 2">
    <name type="scientific">Prorocentrum cordatum</name>
    <dbReference type="NCBI Taxonomy" id="2364126"/>
    <lineage>
        <taxon>Eukaryota</taxon>
        <taxon>Sar</taxon>
        <taxon>Alveolata</taxon>
        <taxon>Dinophyceae</taxon>
        <taxon>Prorocentrales</taxon>
        <taxon>Prorocentraceae</taxon>
        <taxon>Prorocentrum</taxon>
    </lineage>
</organism>
<gene>
    <name evidence="1" type="ORF">PCOR1329_LOCUS52218</name>
</gene>
<dbReference type="Proteomes" id="UP001189429">
    <property type="component" value="Unassembled WGS sequence"/>
</dbReference>
<evidence type="ECO:0008006" key="3">
    <source>
        <dbReference type="Google" id="ProtNLM"/>
    </source>
</evidence>
<feature type="non-terminal residue" evidence="1">
    <location>
        <position position="282"/>
    </location>
</feature>
<evidence type="ECO:0000313" key="1">
    <source>
        <dbReference type="EMBL" id="CAK0864294.1"/>
    </source>
</evidence>
<accession>A0ABN9UVY0</accession>
<protein>
    <recommendedName>
        <fullName evidence="3">RNA-directed DNA polymerase</fullName>
    </recommendedName>
</protein>
<comment type="caution">
    <text evidence="1">The sequence shown here is derived from an EMBL/GenBank/DDBJ whole genome shotgun (WGS) entry which is preliminary data.</text>
</comment>
<name>A0ABN9UVY0_9DINO</name>
<proteinExistence type="predicted"/>
<sequence length="282" mass="30317">GARGDAAAKRWSRAAELSRAGMATSLAARACNVNVLPCLSYLAQFFSLAPEIWRVEFTMPRRLLRFPPSPMRTADALAMGAWRGSPAPAGVPPRSAATALRAAARAARGWAPALRSLRETAVEHPPLLDELPAPAPPAPVEAARRAMADEELAAAAAAPPRKVKRQAAAMSALGDGLYDDRLDLLIGRRLRRWGVEIPPEEPRGRSLGPRAVLRDARPSWLRSRLRAAVNGWITSGRMHVTAPRPRIFGCDAKGDLALYTICEKLRSAVAAPAEPSELKDGI</sequence>